<organism evidence="1 2">
    <name type="scientific">Methylorubrum thiocyanatum</name>
    <dbReference type="NCBI Taxonomy" id="47958"/>
    <lineage>
        <taxon>Bacteria</taxon>
        <taxon>Pseudomonadati</taxon>
        <taxon>Pseudomonadota</taxon>
        <taxon>Alphaproteobacteria</taxon>
        <taxon>Hyphomicrobiales</taxon>
        <taxon>Methylobacteriaceae</taxon>
        <taxon>Methylorubrum</taxon>
    </lineage>
</organism>
<dbReference type="RefSeq" id="WP_182556607.1">
    <property type="nucleotide sequence ID" value="NZ_BPRF01000013.1"/>
</dbReference>
<gene>
    <name evidence="1" type="ORF">HNR51_004889</name>
</gene>
<proteinExistence type="predicted"/>
<dbReference type="EMBL" id="JACJIB010000010">
    <property type="protein sequence ID" value="MBA8915779.1"/>
    <property type="molecule type" value="Genomic_DNA"/>
</dbReference>
<protein>
    <recommendedName>
        <fullName evidence="3">Phospholipase D-like domain-containing protein</fullName>
    </recommendedName>
</protein>
<evidence type="ECO:0000313" key="2">
    <source>
        <dbReference type="Proteomes" id="UP000543554"/>
    </source>
</evidence>
<dbReference type="Proteomes" id="UP000543554">
    <property type="component" value="Unassembled WGS sequence"/>
</dbReference>
<accession>A0AA40VCX3</accession>
<keyword evidence="2" id="KW-1185">Reference proteome</keyword>
<dbReference type="AlphaFoldDB" id="A0AA40VCX3"/>
<evidence type="ECO:0000313" key="1">
    <source>
        <dbReference type="EMBL" id="MBA8915779.1"/>
    </source>
</evidence>
<dbReference type="CDD" id="cd09117">
    <property type="entry name" value="PLDc_Bfil_DEXD_like"/>
    <property type="match status" value="1"/>
</dbReference>
<reference evidence="1 2" key="1">
    <citation type="submission" date="2020-08" db="EMBL/GenBank/DDBJ databases">
        <title>Genomic Encyclopedia of Type Strains, Phase IV (KMG-IV): sequencing the most valuable type-strain genomes for metagenomic binning, comparative biology and taxonomic classification.</title>
        <authorList>
            <person name="Goeker M."/>
        </authorList>
    </citation>
    <scope>NUCLEOTIDE SEQUENCE [LARGE SCALE GENOMIC DNA]</scope>
    <source>
        <strain evidence="1 2">DSM 11490</strain>
    </source>
</reference>
<comment type="caution">
    <text evidence="1">The sequence shown here is derived from an EMBL/GenBank/DDBJ whole genome shotgun (WGS) entry which is preliminary data.</text>
</comment>
<evidence type="ECO:0008006" key="3">
    <source>
        <dbReference type="Google" id="ProtNLM"/>
    </source>
</evidence>
<name>A0AA40VCX3_9HYPH</name>
<sequence>MARFLVGEELSDEIRKVLLEPDVRCAVAFWGKGSKALVTGTGARIICNLRMGGTNPHALQEVKATIRKRDDLHAKVYIGAKAAIVASANVSSNGLGLQGVEQAGWIEAGVIVEDIAALSDWFDKLWLDSDQIGPADWKAAEEAWRARTKPTVVSFAYFDAEASDLPLLNWLRWVNWNTNRDAIAEKFGAVTEGLVRQVDGGLELEHPADEAVLVGRWVLCWDRGKKASALMKGRPWWVRLGSTVLRGAFSLDGEDHKRDVVMAVEKMPPVPFDPTEERFLAAFRAVLVRPQYAALLEEDYEAPWFKPRQEIIASAWRDIKAEYLRS</sequence>